<protein>
    <recommendedName>
        <fullName evidence="2">PWWP domain-containing protein</fullName>
    </recommendedName>
</protein>
<evidence type="ECO:0000256" key="1">
    <source>
        <dbReference type="SAM" id="MobiDB-lite"/>
    </source>
</evidence>
<feature type="domain" description="PWWP" evidence="2">
    <location>
        <begin position="29"/>
        <end position="169"/>
    </location>
</feature>
<sequence>MSFLKVEDEDLEESPWEATPTKPSRKILPDRTRAARDKANEKLVEFIVKTKGADKHLLAILKSHKPSRWLKEFLTSNQCVICTETYLEDEKQLDLVVQYLQDIYKEIDVKTLPRINGDRIKFVLDVLLPEAIIYAISAVDDLNYKEAEEKYIKGPSVSRREREIFDEEILEKKKLQLLKAEKDSVDSV</sequence>
<dbReference type="AlphaFoldDB" id="A0A8D0L579"/>
<dbReference type="Proteomes" id="UP000694392">
    <property type="component" value="Unplaced"/>
</dbReference>
<dbReference type="Pfam" id="PF20886">
    <property type="entry name" value="PWP3A-B_C"/>
    <property type="match status" value="1"/>
</dbReference>
<dbReference type="InterPro" id="IPR048795">
    <property type="entry name" value="PWP3A_3B_4_C"/>
</dbReference>
<name>A0A8D0L579_SPHPU</name>
<evidence type="ECO:0000313" key="4">
    <source>
        <dbReference type="Proteomes" id="UP000694392"/>
    </source>
</evidence>
<dbReference type="InterPro" id="IPR040263">
    <property type="entry name" value="PWP3A_3B_4"/>
</dbReference>
<keyword evidence="4" id="KW-1185">Reference proteome</keyword>
<feature type="region of interest" description="Disordered" evidence="1">
    <location>
        <begin position="1"/>
        <end position="31"/>
    </location>
</feature>
<evidence type="ECO:0000313" key="3">
    <source>
        <dbReference type="Ensembl" id="ENSSPUP00000008499.1"/>
    </source>
</evidence>
<dbReference type="OMA" id="AYHESID"/>
<reference evidence="3" key="2">
    <citation type="submission" date="2025-09" db="UniProtKB">
        <authorList>
            <consortium name="Ensembl"/>
        </authorList>
    </citation>
    <scope>IDENTIFICATION</scope>
</reference>
<reference evidence="3" key="1">
    <citation type="submission" date="2025-08" db="UniProtKB">
        <authorList>
            <consortium name="Ensembl"/>
        </authorList>
    </citation>
    <scope>IDENTIFICATION</scope>
</reference>
<organism evidence="3 4">
    <name type="scientific">Sphenodon punctatus</name>
    <name type="common">Tuatara</name>
    <name type="synonym">Hatteria punctata</name>
    <dbReference type="NCBI Taxonomy" id="8508"/>
    <lineage>
        <taxon>Eukaryota</taxon>
        <taxon>Metazoa</taxon>
        <taxon>Chordata</taxon>
        <taxon>Craniata</taxon>
        <taxon>Vertebrata</taxon>
        <taxon>Euteleostomi</taxon>
        <taxon>Lepidosauria</taxon>
        <taxon>Sphenodontia</taxon>
        <taxon>Sphenodontidae</taxon>
        <taxon>Sphenodon</taxon>
    </lineage>
</organism>
<accession>A0A8D0L579</accession>
<evidence type="ECO:0000259" key="2">
    <source>
        <dbReference type="Pfam" id="PF20886"/>
    </source>
</evidence>
<proteinExistence type="predicted"/>
<dbReference type="PANTHER" id="PTHR31333:SF6">
    <property type="entry name" value="MUM1 LIKE 1"/>
    <property type="match status" value="1"/>
</dbReference>
<dbReference type="PANTHER" id="PTHR31333">
    <property type="entry name" value="PWWP DOMAIN-CONTAINING DNA REPAIR FACTOR 3 FAMILY MEMBER"/>
    <property type="match status" value="1"/>
</dbReference>
<dbReference type="GeneTree" id="ENSGT00390000001700"/>
<dbReference type="Ensembl" id="ENSSPUT00000009066.1">
    <property type="protein sequence ID" value="ENSSPUP00000008499.1"/>
    <property type="gene ID" value="ENSSPUG00000006602.1"/>
</dbReference>